<evidence type="ECO:0000313" key="3">
    <source>
        <dbReference type="Proteomes" id="UP000027138"/>
    </source>
</evidence>
<dbReference type="STRING" id="180498.A0A067KW24"/>
<dbReference type="Proteomes" id="UP000027138">
    <property type="component" value="Unassembled WGS sequence"/>
</dbReference>
<dbReference type="GO" id="GO:0007076">
    <property type="term" value="P:mitotic chromosome condensation"/>
    <property type="evidence" value="ECO:0007669"/>
    <property type="project" value="InterPro"/>
</dbReference>
<dbReference type="AlphaFoldDB" id="A0A067KW24"/>
<name>A0A067KW24_JATCU</name>
<feature type="region of interest" description="Disordered" evidence="1">
    <location>
        <begin position="136"/>
        <end position="157"/>
    </location>
</feature>
<protein>
    <submittedName>
        <fullName evidence="2">Uncharacterized protein</fullName>
    </submittedName>
</protein>
<accession>A0A067KW24</accession>
<organism evidence="2 3">
    <name type="scientific">Jatropha curcas</name>
    <name type="common">Barbados nut</name>
    <dbReference type="NCBI Taxonomy" id="180498"/>
    <lineage>
        <taxon>Eukaryota</taxon>
        <taxon>Viridiplantae</taxon>
        <taxon>Streptophyta</taxon>
        <taxon>Embryophyta</taxon>
        <taxon>Tracheophyta</taxon>
        <taxon>Spermatophyta</taxon>
        <taxon>Magnoliopsida</taxon>
        <taxon>eudicotyledons</taxon>
        <taxon>Gunneridae</taxon>
        <taxon>Pentapetalae</taxon>
        <taxon>rosids</taxon>
        <taxon>fabids</taxon>
        <taxon>Malpighiales</taxon>
        <taxon>Euphorbiaceae</taxon>
        <taxon>Crotonoideae</taxon>
        <taxon>Jatropheae</taxon>
        <taxon>Jatropha</taxon>
    </lineage>
</organism>
<dbReference type="OrthoDB" id="362021at2759"/>
<evidence type="ECO:0000313" key="2">
    <source>
        <dbReference type="EMBL" id="KDP39173.1"/>
    </source>
</evidence>
<gene>
    <name evidence="2" type="ORF">JCGZ_00930</name>
</gene>
<dbReference type="Pfam" id="PF05786">
    <property type="entry name" value="Cnd2"/>
    <property type="match status" value="2"/>
</dbReference>
<dbReference type="GO" id="GO:0003682">
    <property type="term" value="F:chromatin binding"/>
    <property type="evidence" value="ECO:0007669"/>
    <property type="project" value="TreeGrafter"/>
</dbReference>
<proteinExistence type="predicted"/>
<evidence type="ECO:0000256" key="1">
    <source>
        <dbReference type="SAM" id="MobiDB-lite"/>
    </source>
</evidence>
<feature type="compositionally biased region" description="Basic and acidic residues" evidence="1">
    <location>
        <begin position="144"/>
        <end position="157"/>
    </location>
</feature>
<dbReference type="InterPro" id="IPR022816">
    <property type="entry name" value="Condensin_barren_su2"/>
</dbReference>
<dbReference type="EMBL" id="KK914353">
    <property type="protein sequence ID" value="KDP39173.1"/>
    <property type="molecule type" value="Genomic_DNA"/>
</dbReference>
<keyword evidence="3" id="KW-1185">Reference proteome</keyword>
<dbReference type="GO" id="GO:0000796">
    <property type="term" value="C:condensin complex"/>
    <property type="evidence" value="ECO:0007669"/>
    <property type="project" value="InterPro"/>
</dbReference>
<dbReference type="PANTHER" id="PTHR13108">
    <property type="entry name" value="CONDENSIN COMPLEX SUBUNIT 2"/>
    <property type="match status" value="1"/>
</dbReference>
<sequence>MAMAYPLQSLTSFFLGPNNDRLERAQSRAGAINATPLSPGPSLGKEQIIELFQNCIKLATENKINEKNTRELKLIDHLSEIIKVETQQGDTETNFQKASFGGINRAGLEAVHSEAYKVLGGINRGGLEDEQEVITEADNVSRQQDGRHSKKESEKKISPLSTLESSFEALNVKKFDVAIAVDPLYHQTSAQFGEGGAKSFLLNNLGVCGGCQLLFDSFEVPGKYKPCSQQNDILDMIDIAFAKESLAQLVMNILAKDEICPTLRDIICHFDEDDQRSSEAFSVEQKFDVTVEICNTNEVELENSSFGNYEAGTFSHDDEASIFNGSFTCDSTLPRHKEENEICTSSEPDIDQSFENVTMFLFQGLGINSKQNRSRVCLCSRKRSAFATKRTKSKSQADMDIDFMISLDSQRVDSFAHSKSLKSLLLPANRAPRSNTFPEDCHYQPENLVKLFLLSDIPCLGKKRRELSDNKSWQQKNDFAEASLSWGNESGLSGQYDDEYFQGVEGADDLVSQPGQVRKIEVQYDETSKQVDVQALKETLWDHIQESTEVPEK</sequence>
<reference evidence="2 3" key="1">
    <citation type="journal article" date="2014" name="PLoS ONE">
        <title>Global Analysis of Gene Expression Profiles in Physic Nut (Jatropha curcas L.) Seedlings Exposed to Salt Stress.</title>
        <authorList>
            <person name="Zhang L."/>
            <person name="Zhang C."/>
            <person name="Wu P."/>
            <person name="Chen Y."/>
            <person name="Li M."/>
            <person name="Jiang H."/>
            <person name="Wu G."/>
        </authorList>
    </citation>
    <scope>NUCLEOTIDE SEQUENCE [LARGE SCALE GENOMIC DNA]</scope>
    <source>
        <strain evidence="3">cv. GZQX0401</strain>
        <tissue evidence="2">Young leaves</tissue>
    </source>
</reference>
<dbReference type="PANTHER" id="PTHR13108:SF10">
    <property type="entry name" value="CONDENSIN COMPLEX SUBUNIT 2"/>
    <property type="match status" value="1"/>
</dbReference>